<dbReference type="AlphaFoldDB" id="A0A0D7A296"/>
<protein>
    <submittedName>
        <fullName evidence="1">Uncharacterized protein</fullName>
    </submittedName>
</protein>
<evidence type="ECO:0000313" key="2">
    <source>
        <dbReference type="Proteomes" id="UP000054144"/>
    </source>
</evidence>
<sequence>MHAVSPLGSSDWNYERSRLNLAQSRAVAAAVVVSTRLPACRLDQANKLEDPQRSEADSIGSILRCIPMEIPPADREIEPKFTCRVWLKEALRRLYESGFVTGPRSGYEAFNVDALIRQIIGYGTADTQAIEKDTLEQATFDNYGNVVVVSAASQP</sequence>
<proteinExistence type="predicted"/>
<evidence type="ECO:0000313" key="1">
    <source>
        <dbReference type="EMBL" id="KIY44923.1"/>
    </source>
</evidence>
<dbReference type="OrthoDB" id="3016366at2759"/>
<dbReference type="EMBL" id="KN882064">
    <property type="protein sequence ID" value="KIY44923.1"/>
    <property type="molecule type" value="Genomic_DNA"/>
</dbReference>
<keyword evidence="2" id="KW-1185">Reference proteome</keyword>
<name>A0A0D7A296_9AGAR</name>
<organism evidence="1 2">
    <name type="scientific">Fistulina hepatica ATCC 64428</name>
    <dbReference type="NCBI Taxonomy" id="1128425"/>
    <lineage>
        <taxon>Eukaryota</taxon>
        <taxon>Fungi</taxon>
        <taxon>Dikarya</taxon>
        <taxon>Basidiomycota</taxon>
        <taxon>Agaricomycotina</taxon>
        <taxon>Agaricomycetes</taxon>
        <taxon>Agaricomycetidae</taxon>
        <taxon>Agaricales</taxon>
        <taxon>Fistulinaceae</taxon>
        <taxon>Fistulina</taxon>
    </lineage>
</organism>
<gene>
    <name evidence="1" type="ORF">FISHEDRAFT_77143</name>
</gene>
<reference evidence="1 2" key="1">
    <citation type="journal article" date="2015" name="Fungal Genet. Biol.">
        <title>Evolution of novel wood decay mechanisms in Agaricales revealed by the genome sequences of Fistulina hepatica and Cylindrobasidium torrendii.</title>
        <authorList>
            <person name="Floudas D."/>
            <person name="Held B.W."/>
            <person name="Riley R."/>
            <person name="Nagy L.G."/>
            <person name="Koehler G."/>
            <person name="Ransdell A.S."/>
            <person name="Younus H."/>
            <person name="Chow J."/>
            <person name="Chiniquy J."/>
            <person name="Lipzen A."/>
            <person name="Tritt A."/>
            <person name="Sun H."/>
            <person name="Haridas S."/>
            <person name="LaButti K."/>
            <person name="Ohm R.A."/>
            <person name="Kues U."/>
            <person name="Blanchette R.A."/>
            <person name="Grigoriev I.V."/>
            <person name="Minto R.E."/>
            <person name="Hibbett D.S."/>
        </authorList>
    </citation>
    <scope>NUCLEOTIDE SEQUENCE [LARGE SCALE GENOMIC DNA]</scope>
    <source>
        <strain evidence="1 2">ATCC 64428</strain>
    </source>
</reference>
<accession>A0A0D7A296</accession>
<dbReference type="Proteomes" id="UP000054144">
    <property type="component" value="Unassembled WGS sequence"/>
</dbReference>